<evidence type="ECO:0000313" key="1">
    <source>
        <dbReference type="EMBL" id="MQM17611.1"/>
    </source>
</evidence>
<gene>
    <name evidence="1" type="ORF">Taro_050583</name>
</gene>
<dbReference type="Proteomes" id="UP000652761">
    <property type="component" value="Unassembled WGS sequence"/>
</dbReference>
<protein>
    <submittedName>
        <fullName evidence="1">Uncharacterized protein</fullName>
    </submittedName>
</protein>
<comment type="caution">
    <text evidence="1">The sequence shown here is derived from an EMBL/GenBank/DDBJ whole genome shotgun (WGS) entry which is preliminary data.</text>
</comment>
<reference evidence="1" key="1">
    <citation type="submission" date="2017-07" db="EMBL/GenBank/DDBJ databases">
        <title>Taro Niue Genome Assembly and Annotation.</title>
        <authorList>
            <person name="Atibalentja N."/>
            <person name="Keating K."/>
            <person name="Fields C.J."/>
        </authorList>
    </citation>
    <scope>NUCLEOTIDE SEQUENCE</scope>
    <source>
        <strain evidence="1">Niue_2</strain>
        <tissue evidence="1">Leaf</tissue>
    </source>
</reference>
<feature type="non-terminal residue" evidence="1">
    <location>
        <position position="178"/>
    </location>
</feature>
<accession>A0A843XED3</accession>
<name>A0A843XED3_COLES</name>
<organism evidence="1 2">
    <name type="scientific">Colocasia esculenta</name>
    <name type="common">Wild taro</name>
    <name type="synonym">Arum esculentum</name>
    <dbReference type="NCBI Taxonomy" id="4460"/>
    <lineage>
        <taxon>Eukaryota</taxon>
        <taxon>Viridiplantae</taxon>
        <taxon>Streptophyta</taxon>
        <taxon>Embryophyta</taxon>
        <taxon>Tracheophyta</taxon>
        <taxon>Spermatophyta</taxon>
        <taxon>Magnoliopsida</taxon>
        <taxon>Liliopsida</taxon>
        <taxon>Araceae</taxon>
        <taxon>Aroideae</taxon>
        <taxon>Colocasieae</taxon>
        <taxon>Colocasia</taxon>
    </lineage>
</organism>
<sequence length="178" mass="18721">VVSFLVGSECELQESVVVVAGCACCERGCWFARAAFGFVVGLRVRVGVSRRLRELACGVAFTGGGLWSAEPVEGVVASLAVPLLLGRRLARAKQMLVCCVAPLVERCNTCLELLPALCWLVVNSSEVLPEFFSIGSGGGEVFPRTVLCSFLVVATLPSGLRSSLPNGRGGGLFAVRCQ</sequence>
<keyword evidence="2" id="KW-1185">Reference proteome</keyword>
<evidence type="ECO:0000313" key="2">
    <source>
        <dbReference type="Proteomes" id="UP000652761"/>
    </source>
</evidence>
<dbReference type="AlphaFoldDB" id="A0A843XED3"/>
<proteinExistence type="predicted"/>
<dbReference type="EMBL" id="NMUH01007643">
    <property type="protein sequence ID" value="MQM17611.1"/>
    <property type="molecule type" value="Genomic_DNA"/>
</dbReference>